<feature type="transmembrane region" description="Helical" evidence="1">
    <location>
        <begin position="83"/>
        <end position="105"/>
    </location>
</feature>
<dbReference type="OrthoDB" id="10436212at2759"/>
<name>A0A9N9EXN3_9GLOM</name>
<evidence type="ECO:0000313" key="3">
    <source>
        <dbReference type="Proteomes" id="UP000789739"/>
    </source>
</evidence>
<gene>
    <name evidence="2" type="ORF">PBRASI_LOCUS2457</name>
</gene>
<organism evidence="2 3">
    <name type="scientific">Paraglomus brasilianum</name>
    <dbReference type="NCBI Taxonomy" id="144538"/>
    <lineage>
        <taxon>Eukaryota</taxon>
        <taxon>Fungi</taxon>
        <taxon>Fungi incertae sedis</taxon>
        <taxon>Mucoromycota</taxon>
        <taxon>Glomeromycotina</taxon>
        <taxon>Glomeromycetes</taxon>
        <taxon>Paraglomerales</taxon>
        <taxon>Paraglomeraceae</taxon>
        <taxon>Paraglomus</taxon>
    </lineage>
</organism>
<keyword evidence="3" id="KW-1185">Reference proteome</keyword>
<accession>A0A9N9EXN3</accession>
<protein>
    <submittedName>
        <fullName evidence="2">8592_t:CDS:1</fullName>
    </submittedName>
</protein>
<comment type="caution">
    <text evidence="2">The sequence shown here is derived from an EMBL/GenBank/DDBJ whole genome shotgun (WGS) entry which is preliminary data.</text>
</comment>
<dbReference type="EMBL" id="CAJVPI010000193">
    <property type="protein sequence ID" value="CAG8498036.1"/>
    <property type="molecule type" value="Genomic_DNA"/>
</dbReference>
<dbReference type="Proteomes" id="UP000789739">
    <property type="component" value="Unassembled WGS sequence"/>
</dbReference>
<dbReference type="AlphaFoldDB" id="A0A9N9EXN3"/>
<sequence>MVTVRVKARFIDGKYRKTYPTELQDYINQDEFSANMDALNKPLRITAIRTALLSLANLLFAGGFMAVVLVMSENFSGHNADVVIYLATAMFLLTQFMFSYVSVIWNIQMEDERERIVNEFNLNDQRRGIKWKYSRRPFWSIRNKQSSVLIEVDDSQSS</sequence>
<reference evidence="2" key="1">
    <citation type="submission" date="2021-06" db="EMBL/GenBank/DDBJ databases">
        <authorList>
            <person name="Kallberg Y."/>
            <person name="Tangrot J."/>
            <person name="Rosling A."/>
        </authorList>
    </citation>
    <scope>NUCLEOTIDE SEQUENCE</scope>
    <source>
        <strain evidence="2">BR232B</strain>
    </source>
</reference>
<keyword evidence="1" id="KW-0812">Transmembrane</keyword>
<keyword evidence="1" id="KW-0472">Membrane</keyword>
<proteinExistence type="predicted"/>
<keyword evidence="1" id="KW-1133">Transmembrane helix</keyword>
<evidence type="ECO:0000256" key="1">
    <source>
        <dbReference type="SAM" id="Phobius"/>
    </source>
</evidence>
<feature type="transmembrane region" description="Helical" evidence="1">
    <location>
        <begin position="51"/>
        <end position="71"/>
    </location>
</feature>
<evidence type="ECO:0000313" key="2">
    <source>
        <dbReference type="EMBL" id="CAG8498036.1"/>
    </source>
</evidence>